<dbReference type="Gene3D" id="3.10.620.30">
    <property type="match status" value="1"/>
</dbReference>
<dbReference type="InterPro" id="IPR038765">
    <property type="entry name" value="Papain-like_cys_pep_sf"/>
</dbReference>
<evidence type="ECO:0000256" key="1">
    <source>
        <dbReference type="SAM" id="Phobius"/>
    </source>
</evidence>
<feature type="domain" description="Transglutaminase-like" evidence="2">
    <location>
        <begin position="411"/>
        <end position="481"/>
    </location>
</feature>
<dbReference type="Pfam" id="PF01841">
    <property type="entry name" value="Transglut_core"/>
    <property type="match status" value="1"/>
</dbReference>
<proteinExistence type="predicted"/>
<organism evidence="3 4">
    <name type="scientific">Acinetobacter lanii</name>
    <dbReference type="NCBI Taxonomy" id="2715163"/>
    <lineage>
        <taxon>Bacteria</taxon>
        <taxon>Pseudomonadati</taxon>
        <taxon>Pseudomonadota</taxon>
        <taxon>Gammaproteobacteria</taxon>
        <taxon>Moraxellales</taxon>
        <taxon>Moraxellaceae</taxon>
        <taxon>Acinetobacter</taxon>
    </lineage>
</organism>
<feature type="transmembrane region" description="Helical" evidence="1">
    <location>
        <begin position="558"/>
        <end position="577"/>
    </location>
</feature>
<sequence length="677" mass="78147">MEKSVQLPVLLSLSLILIAQAAFSPLFLTVIFVWMLLTTFQHFRTLKVQPDHQVSRVLKLVLVFLALLSIYFSYRSFIGVEAGTAFLAVFLFAKALELKSKRDLIILFNFALFVSASLFLYSQSIWMAILVIACLISCLFGLYRVQTVDFESTQPSMVSALKTDLKHILKLIGLAIPFFVLLFMFFPRFPPLWHIPLASDQAVTGISDRMSPGDIAELSQSSELAFRVLIDLKKLPSQQSLYWRAMVLDRYDGQTWTAHEVNQNLKHFNQKIDLSQAVEYQYLPAEMRQPWVMALEKSIPNERRLSLHQDGSIRLNRLVQSNQPIALTWLGAQKQAQIRDAVLHPQQYQALASFPAQLDPQAQQLARQLFEKSEYDPERYIKNVIDWYRAHDFVYSLKPGVLGQHRIDEFLFKSKQGFCEHYASSFVLLMRYVGIPARVVVGYQGGQAAPDGQSWEVRQLDAHAWTEVWLNGAWQRIDPTAVIAPQRLDLGMQNYISNDQAVLGDTQFSALKYQHYALLKNLRIWSDYASFQWQNKVVGYDSARQHQWLRRLGLDSSYAYGLLIMGGLMLIGVLYALMIQYRRHCKTTELDKIMARFSKQLDVDQHKKSYETFQQWITRLSSNQAMDAQAQQIIQYYQKIVYLDQKDKSTVKTLDDLLKDYAIVLKVQKKTCQQIEK</sequence>
<dbReference type="SUPFAM" id="SSF54001">
    <property type="entry name" value="Cysteine proteinases"/>
    <property type="match status" value="1"/>
</dbReference>
<feature type="transmembrane region" description="Helical" evidence="1">
    <location>
        <begin position="167"/>
        <end position="186"/>
    </location>
</feature>
<dbReference type="AlphaFoldDB" id="A0A6G8S2U5"/>
<dbReference type="PANTHER" id="PTHR42736:SF1">
    <property type="entry name" value="PROTEIN-GLUTAMINE GAMMA-GLUTAMYLTRANSFERASE"/>
    <property type="match status" value="1"/>
</dbReference>
<dbReference type="KEGG" id="alj:G8D99_05130"/>
<evidence type="ECO:0000259" key="2">
    <source>
        <dbReference type="SMART" id="SM00460"/>
    </source>
</evidence>
<keyword evidence="4" id="KW-1185">Reference proteome</keyword>
<dbReference type="Proteomes" id="UP000501939">
    <property type="component" value="Chromosome"/>
</dbReference>
<dbReference type="SMART" id="SM00460">
    <property type="entry name" value="TGc"/>
    <property type="match status" value="1"/>
</dbReference>
<dbReference type="PANTHER" id="PTHR42736">
    <property type="entry name" value="PROTEIN-GLUTAMINE GAMMA-GLUTAMYLTRANSFERASE"/>
    <property type="match status" value="1"/>
</dbReference>
<feature type="transmembrane region" description="Helical" evidence="1">
    <location>
        <begin position="104"/>
        <end position="121"/>
    </location>
</feature>
<dbReference type="EMBL" id="CP049916">
    <property type="protein sequence ID" value="QIO08461.1"/>
    <property type="molecule type" value="Genomic_DNA"/>
</dbReference>
<accession>A0A6G8S2U5</accession>
<dbReference type="InterPro" id="IPR052901">
    <property type="entry name" value="Bact_TGase-like"/>
</dbReference>
<gene>
    <name evidence="3" type="ORF">G8D99_05130</name>
</gene>
<feature type="transmembrane region" description="Helical" evidence="1">
    <location>
        <begin position="80"/>
        <end position="97"/>
    </location>
</feature>
<dbReference type="Pfam" id="PF11992">
    <property type="entry name" value="TgpA_N"/>
    <property type="match status" value="1"/>
</dbReference>
<keyword evidence="1" id="KW-0812">Transmembrane</keyword>
<feature type="transmembrane region" description="Helical" evidence="1">
    <location>
        <begin position="57"/>
        <end position="74"/>
    </location>
</feature>
<dbReference type="RefSeq" id="WP_166323240.1">
    <property type="nucleotide sequence ID" value="NZ_CP049916.1"/>
</dbReference>
<name>A0A6G8S2U5_9GAMM</name>
<keyword evidence="1" id="KW-1133">Transmembrane helix</keyword>
<keyword evidence="1" id="KW-0472">Membrane</keyword>
<feature type="transmembrane region" description="Helical" evidence="1">
    <location>
        <begin position="12"/>
        <end position="37"/>
    </location>
</feature>
<feature type="transmembrane region" description="Helical" evidence="1">
    <location>
        <begin position="127"/>
        <end position="146"/>
    </location>
</feature>
<protein>
    <submittedName>
        <fullName evidence="3">DUF3488 domain-containing transglutaminase family protein</fullName>
    </submittedName>
</protein>
<dbReference type="InterPro" id="IPR021878">
    <property type="entry name" value="TgpA_N"/>
</dbReference>
<reference evidence="3 4" key="1">
    <citation type="submission" date="2020-03" db="EMBL/GenBank/DDBJ databases">
        <authorList>
            <person name="Zhu W."/>
        </authorList>
    </citation>
    <scope>NUCLEOTIDE SEQUENCE [LARGE SCALE GENOMIC DNA]</scope>
    <source>
        <strain evidence="3 4">185</strain>
    </source>
</reference>
<evidence type="ECO:0000313" key="3">
    <source>
        <dbReference type="EMBL" id="QIO08461.1"/>
    </source>
</evidence>
<evidence type="ECO:0000313" key="4">
    <source>
        <dbReference type="Proteomes" id="UP000501939"/>
    </source>
</evidence>
<dbReference type="InterPro" id="IPR002931">
    <property type="entry name" value="Transglutaminase-like"/>
</dbReference>